<feature type="chain" id="PRO_5038748580" description="DUF3558 domain-containing protein" evidence="2">
    <location>
        <begin position="22"/>
        <end position="204"/>
    </location>
</feature>
<comment type="caution">
    <text evidence="3">The sequence shown here is derived from an EMBL/GenBank/DDBJ whole genome shotgun (WGS) entry which is preliminary data.</text>
</comment>
<keyword evidence="2" id="KW-0732">Signal</keyword>
<dbReference type="STRING" id="28042.GU90_17825"/>
<name>A0A073AUB4_9PSEU</name>
<keyword evidence="4" id="KW-1185">Reference proteome</keyword>
<evidence type="ECO:0008006" key="5">
    <source>
        <dbReference type="Google" id="ProtNLM"/>
    </source>
</evidence>
<dbReference type="AlphaFoldDB" id="A0A073AUB4"/>
<dbReference type="Pfam" id="PF12079">
    <property type="entry name" value="DUF3558"/>
    <property type="match status" value="1"/>
</dbReference>
<dbReference type="InterPro" id="IPR024520">
    <property type="entry name" value="DUF3558"/>
</dbReference>
<organism evidence="3 4">
    <name type="scientific">Saccharopolyspora rectivirgula</name>
    <dbReference type="NCBI Taxonomy" id="28042"/>
    <lineage>
        <taxon>Bacteria</taxon>
        <taxon>Bacillati</taxon>
        <taxon>Actinomycetota</taxon>
        <taxon>Actinomycetes</taxon>
        <taxon>Pseudonocardiales</taxon>
        <taxon>Pseudonocardiaceae</taxon>
        <taxon>Saccharopolyspora</taxon>
    </lineage>
</organism>
<dbReference type="Proteomes" id="UP000031419">
    <property type="component" value="Unassembled WGS sequence"/>
</dbReference>
<evidence type="ECO:0000313" key="3">
    <source>
        <dbReference type="EMBL" id="KEI42995.1"/>
    </source>
</evidence>
<feature type="region of interest" description="Disordered" evidence="1">
    <location>
        <begin position="25"/>
        <end position="49"/>
    </location>
</feature>
<proteinExistence type="predicted"/>
<feature type="signal peptide" evidence="2">
    <location>
        <begin position="1"/>
        <end position="21"/>
    </location>
</feature>
<gene>
    <name evidence="3" type="ORF">GU90_17825</name>
</gene>
<dbReference type="EMBL" id="JNVU01000048">
    <property type="protein sequence ID" value="KEI42995.1"/>
    <property type="molecule type" value="Genomic_DNA"/>
</dbReference>
<evidence type="ECO:0000313" key="4">
    <source>
        <dbReference type="Proteomes" id="UP000031419"/>
    </source>
</evidence>
<accession>A0A073AUB4</accession>
<evidence type="ECO:0000256" key="2">
    <source>
        <dbReference type="SAM" id="SignalP"/>
    </source>
</evidence>
<reference evidence="3 4" key="1">
    <citation type="submission" date="2014-06" db="EMBL/GenBank/DDBJ databases">
        <title>Saccharopolyspora rectivirgula DSM-43113 Genome sequencing.</title>
        <authorList>
            <person name="Barrera C."/>
            <person name="Millon L."/>
            <person name="Rognon B."/>
            <person name="Zaugg C."/>
            <person name="Monod M."/>
        </authorList>
    </citation>
    <scope>NUCLEOTIDE SEQUENCE [LARGE SCALE GENOMIC DNA]</scope>
    <source>
        <strain evidence="3 4">DSM 43113</strain>
    </source>
</reference>
<sequence>MSRRIQRGVLAVAAVAGLAVAGCAGEPASGGEQPPVERTTPEVGRPGELSLAGKSEQQLCELLTPQQQDQLGVHTSTGADAGDPDFDIDYPNCGFLYNSGSEVRFGVTVAAVPKSLADFKDELGEPFPETAASYDISGFPAEQMQPGAGLEGLGCHVLVDVAEGETLDVFLGNMNGSEGMTNEQMCSMAKQSAQAVVATLQAQG</sequence>
<dbReference type="PROSITE" id="PS51257">
    <property type="entry name" value="PROKAR_LIPOPROTEIN"/>
    <property type="match status" value="1"/>
</dbReference>
<evidence type="ECO:0000256" key="1">
    <source>
        <dbReference type="SAM" id="MobiDB-lite"/>
    </source>
</evidence>
<protein>
    <recommendedName>
        <fullName evidence="5">DUF3558 domain-containing protein</fullName>
    </recommendedName>
</protein>